<evidence type="ECO:0000313" key="2">
    <source>
        <dbReference type="Proteomes" id="UP001597034"/>
    </source>
</evidence>
<dbReference type="AlphaFoldDB" id="A0ABD6DJR0"/>
<sequence length="77" mass="8769">MYTCRDCSQSFSTELALELHRDKCEKGQLFCESCGGRFSERVATRDGWHYRCPDEDCDGEGLGEDIVRIEDIKAATQ</sequence>
<protein>
    <submittedName>
        <fullName evidence="1">Transcriptional regulator</fullName>
    </submittedName>
</protein>
<name>A0ABD6DJR0_9EURY</name>
<organism evidence="1 2">
    <name type="scientific">Haloarchaeobius litoreus</name>
    <dbReference type="NCBI Taxonomy" id="755306"/>
    <lineage>
        <taxon>Archaea</taxon>
        <taxon>Methanobacteriati</taxon>
        <taxon>Methanobacteriota</taxon>
        <taxon>Stenosarchaea group</taxon>
        <taxon>Halobacteria</taxon>
        <taxon>Halobacteriales</taxon>
        <taxon>Halorubellaceae</taxon>
        <taxon>Haloarchaeobius</taxon>
    </lineage>
</organism>
<proteinExistence type="predicted"/>
<comment type="caution">
    <text evidence="1">The sequence shown here is derived from an EMBL/GenBank/DDBJ whole genome shotgun (WGS) entry which is preliminary data.</text>
</comment>
<dbReference type="Proteomes" id="UP001597034">
    <property type="component" value="Unassembled WGS sequence"/>
</dbReference>
<accession>A0ABD6DJR0</accession>
<dbReference type="EMBL" id="JBHUDO010000002">
    <property type="protein sequence ID" value="MFD1645678.1"/>
    <property type="molecule type" value="Genomic_DNA"/>
</dbReference>
<reference evidence="1 2" key="1">
    <citation type="journal article" date="2019" name="Int. J. Syst. Evol. Microbiol.">
        <title>The Global Catalogue of Microorganisms (GCM) 10K type strain sequencing project: providing services to taxonomists for standard genome sequencing and annotation.</title>
        <authorList>
            <consortium name="The Broad Institute Genomics Platform"/>
            <consortium name="The Broad Institute Genome Sequencing Center for Infectious Disease"/>
            <person name="Wu L."/>
            <person name="Ma J."/>
        </authorList>
    </citation>
    <scope>NUCLEOTIDE SEQUENCE [LARGE SCALE GENOMIC DNA]</scope>
    <source>
        <strain evidence="1 2">CGMCC 1.10390</strain>
    </source>
</reference>
<dbReference type="RefSeq" id="WP_256299727.1">
    <property type="nucleotide sequence ID" value="NZ_JANHJR010000001.1"/>
</dbReference>
<evidence type="ECO:0000313" key="1">
    <source>
        <dbReference type="EMBL" id="MFD1645678.1"/>
    </source>
</evidence>
<gene>
    <name evidence="1" type="ORF">ACFSBL_08290</name>
</gene>
<keyword evidence="2" id="KW-1185">Reference proteome</keyword>